<keyword evidence="9" id="KW-1185">Reference proteome</keyword>
<keyword evidence="3" id="KW-0238">DNA-binding</keyword>
<evidence type="ECO:0000259" key="7">
    <source>
        <dbReference type="PROSITE" id="PS50811"/>
    </source>
</evidence>
<evidence type="ECO:0000256" key="5">
    <source>
        <dbReference type="ARBA" id="ARBA00023242"/>
    </source>
</evidence>
<evidence type="ECO:0000256" key="2">
    <source>
        <dbReference type="ARBA" id="ARBA00023015"/>
    </source>
</evidence>
<feature type="compositionally biased region" description="Basic and acidic residues" evidence="6">
    <location>
        <begin position="277"/>
        <end position="294"/>
    </location>
</feature>
<dbReference type="InterPro" id="IPR044810">
    <property type="entry name" value="WRKY_plant"/>
</dbReference>
<dbReference type="EnsemblPlants" id="Kaladp0060s0392.1.v1.1">
    <property type="protein sequence ID" value="Kaladp0060s0392.1.v1.1"/>
    <property type="gene ID" value="Kaladp0060s0392.v1.1"/>
</dbReference>
<evidence type="ECO:0000256" key="1">
    <source>
        <dbReference type="ARBA" id="ARBA00004123"/>
    </source>
</evidence>
<feature type="domain" description="WRKY" evidence="7">
    <location>
        <begin position="340"/>
        <end position="406"/>
    </location>
</feature>
<evidence type="ECO:0000256" key="3">
    <source>
        <dbReference type="ARBA" id="ARBA00023125"/>
    </source>
</evidence>
<feature type="compositionally biased region" description="Polar residues" evidence="6">
    <location>
        <begin position="296"/>
        <end position="320"/>
    </location>
</feature>
<feature type="region of interest" description="Disordered" evidence="6">
    <location>
        <begin position="99"/>
        <end position="125"/>
    </location>
</feature>
<keyword evidence="4" id="KW-0804">Transcription</keyword>
<dbReference type="Gramene" id="Kaladp0060s0392.1.v1.1">
    <property type="protein sequence ID" value="Kaladp0060s0392.1.v1.1"/>
    <property type="gene ID" value="Kaladp0060s0392.v1.1"/>
</dbReference>
<accession>A0A7N0UEA7</accession>
<comment type="subcellular location">
    <subcellularLocation>
        <location evidence="1">Nucleus</location>
    </subcellularLocation>
</comment>
<dbReference type="AlphaFoldDB" id="A0A7N0UEA7"/>
<evidence type="ECO:0000256" key="6">
    <source>
        <dbReference type="SAM" id="MobiDB-lite"/>
    </source>
</evidence>
<keyword evidence="5" id="KW-0539">Nucleus</keyword>
<dbReference type="OMA" id="NHNSLMQ"/>
<dbReference type="PANTHER" id="PTHR31429">
    <property type="entry name" value="WRKY TRANSCRIPTION FACTOR 36-RELATED"/>
    <property type="match status" value="1"/>
</dbReference>
<dbReference type="PROSITE" id="PS50811">
    <property type="entry name" value="WRKY"/>
    <property type="match status" value="1"/>
</dbReference>
<feature type="compositionally biased region" description="Polar residues" evidence="6">
    <location>
        <begin position="257"/>
        <end position="270"/>
    </location>
</feature>
<feature type="region of interest" description="Disordered" evidence="6">
    <location>
        <begin position="201"/>
        <end position="320"/>
    </location>
</feature>
<dbReference type="SMART" id="SM00774">
    <property type="entry name" value="WRKY"/>
    <property type="match status" value="1"/>
</dbReference>
<feature type="region of interest" description="Disordered" evidence="6">
    <location>
        <begin position="560"/>
        <end position="581"/>
    </location>
</feature>
<sequence length="581" mass="62202">MESTMRSEWKVASVVVDPDRYYSSSFFSNKPTVLNSLPILTNYRAGGGDMFPIRRCGDLVLEKPPVADRDCGGGDDDPDESVKRVDVVDFFAERRFDDRSQSRDGCGLPVKRESSHGEAAAAPLRELDVNTGLNLVMANRGSDESDDGSSASDSKRAKIELSQLQTELGRMTAENVKLKEMLSHVSNNYEALQLHMMSLMKQQQSSLQPENGPEPKNGDHEKPAEKKHGVNAGLTEPRRFLAIGRSGSGAETDEVLSHSSSEDGTQSGSPQAAGKRPRGDSKKDNKMVAVREDSPNSDTQVWTADKPGNNTNPNTAKASIDQQSAEATMRKARVSVRARSEAPMISDGCQWRKYGQKMAKGNPCPRAYYRCTMAVGCPVRKQIQRCAEDRTILVTTYEGNHNHPLPPAAMSMASTTTAAAAMLLSGSMSSADGLMNPNFLARAMLPACSSSMATISASAPFPTVTLDLTHTASPGPLQLQRPHLQAQFPGPIGSQILTSLPFITNALPQIFTQALHNQSKFSGLQVSQDDSINAVTAAIAADPSFTAAVAATISSIISGGGANHSSNNNHNGSSITSIPPQ</sequence>
<organism evidence="8 9">
    <name type="scientific">Kalanchoe fedtschenkoi</name>
    <name type="common">Lavender scallops</name>
    <name type="synonym">South American air plant</name>
    <dbReference type="NCBI Taxonomy" id="63787"/>
    <lineage>
        <taxon>Eukaryota</taxon>
        <taxon>Viridiplantae</taxon>
        <taxon>Streptophyta</taxon>
        <taxon>Embryophyta</taxon>
        <taxon>Tracheophyta</taxon>
        <taxon>Spermatophyta</taxon>
        <taxon>Magnoliopsida</taxon>
        <taxon>eudicotyledons</taxon>
        <taxon>Gunneridae</taxon>
        <taxon>Pentapetalae</taxon>
        <taxon>Saxifragales</taxon>
        <taxon>Crassulaceae</taxon>
        <taxon>Kalanchoe</taxon>
    </lineage>
</organism>
<dbReference type="FunFam" id="2.20.25.80:FF:000002">
    <property type="entry name" value="probable WRKY transcription factor 31"/>
    <property type="match status" value="1"/>
</dbReference>
<dbReference type="Proteomes" id="UP000594263">
    <property type="component" value="Unplaced"/>
</dbReference>
<reference evidence="8" key="1">
    <citation type="submission" date="2021-01" db="UniProtKB">
        <authorList>
            <consortium name="EnsemblPlants"/>
        </authorList>
    </citation>
    <scope>IDENTIFICATION</scope>
</reference>
<dbReference type="InterPro" id="IPR036576">
    <property type="entry name" value="WRKY_dom_sf"/>
</dbReference>
<dbReference type="GO" id="GO:0003700">
    <property type="term" value="F:DNA-binding transcription factor activity"/>
    <property type="evidence" value="ECO:0007669"/>
    <property type="project" value="InterPro"/>
</dbReference>
<dbReference type="InterPro" id="IPR003657">
    <property type="entry name" value="WRKY_dom"/>
</dbReference>
<proteinExistence type="predicted"/>
<dbReference type="Gene3D" id="2.20.25.80">
    <property type="entry name" value="WRKY domain"/>
    <property type="match status" value="1"/>
</dbReference>
<evidence type="ECO:0000313" key="9">
    <source>
        <dbReference type="Proteomes" id="UP000594263"/>
    </source>
</evidence>
<evidence type="ECO:0000313" key="8">
    <source>
        <dbReference type="EnsemblPlants" id="Kaladp0060s0392.1.v1.1"/>
    </source>
</evidence>
<dbReference type="SUPFAM" id="SSF118290">
    <property type="entry name" value="WRKY DNA-binding domain"/>
    <property type="match status" value="1"/>
</dbReference>
<feature type="compositionally biased region" description="Basic and acidic residues" evidence="6">
    <location>
        <begin position="216"/>
        <end position="228"/>
    </location>
</feature>
<dbReference type="PANTHER" id="PTHR31429:SF106">
    <property type="entry name" value="WRKY TRANSCRIPTION FACTOR 31-RELATED"/>
    <property type="match status" value="1"/>
</dbReference>
<dbReference type="GO" id="GO:0043565">
    <property type="term" value="F:sequence-specific DNA binding"/>
    <property type="evidence" value="ECO:0007669"/>
    <property type="project" value="InterPro"/>
</dbReference>
<protein>
    <recommendedName>
        <fullName evidence="7">WRKY domain-containing protein</fullName>
    </recommendedName>
</protein>
<evidence type="ECO:0000256" key="4">
    <source>
        <dbReference type="ARBA" id="ARBA00023163"/>
    </source>
</evidence>
<name>A0A7N0UEA7_KALFE</name>
<keyword evidence="2" id="KW-0805">Transcription regulation</keyword>
<dbReference type="GO" id="GO:0005634">
    <property type="term" value="C:nucleus"/>
    <property type="evidence" value="ECO:0007669"/>
    <property type="project" value="UniProtKB-SubCell"/>
</dbReference>
<feature type="region of interest" description="Disordered" evidence="6">
    <location>
        <begin position="138"/>
        <end position="157"/>
    </location>
</feature>
<dbReference type="Pfam" id="PF03106">
    <property type="entry name" value="WRKY"/>
    <property type="match status" value="1"/>
</dbReference>